<gene>
    <name evidence="2" type="ORF">PSTG_02383</name>
</gene>
<dbReference type="AlphaFoldDB" id="A0A0L0VZQ7"/>
<dbReference type="EMBL" id="AJIL01000012">
    <property type="protein sequence ID" value="KNF04470.1"/>
    <property type="molecule type" value="Genomic_DNA"/>
</dbReference>
<accession>A0A0L0VZQ7</accession>
<evidence type="ECO:0000256" key="1">
    <source>
        <dbReference type="SAM" id="MobiDB-lite"/>
    </source>
</evidence>
<proteinExistence type="predicted"/>
<protein>
    <submittedName>
        <fullName evidence="2">Uncharacterized protein</fullName>
    </submittedName>
</protein>
<evidence type="ECO:0000313" key="2">
    <source>
        <dbReference type="EMBL" id="KNF04470.1"/>
    </source>
</evidence>
<keyword evidence="3" id="KW-1185">Reference proteome</keyword>
<name>A0A0L0VZQ7_9BASI</name>
<feature type="region of interest" description="Disordered" evidence="1">
    <location>
        <begin position="86"/>
        <end position="105"/>
    </location>
</feature>
<comment type="caution">
    <text evidence="2">The sequence shown here is derived from an EMBL/GenBank/DDBJ whole genome shotgun (WGS) entry which is preliminary data.</text>
</comment>
<feature type="compositionally biased region" description="Basic and acidic residues" evidence="1">
    <location>
        <begin position="13"/>
        <end position="28"/>
    </location>
</feature>
<feature type="region of interest" description="Disordered" evidence="1">
    <location>
        <begin position="1"/>
        <end position="54"/>
    </location>
</feature>
<evidence type="ECO:0000313" key="3">
    <source>
        <dbReference type="Proteomes" id="UP000054564"/>
    </source>
</evidence>
<organism evidence="2 3">
    <name type="scientific">Puccinia striiformis f. sp. tritici PST-78</name>
    <dbReference type="NCBI Taxonomy" id="1165861"/>
    <lineage>
        <taxon>Eukaryota</taxon>
        <taxon>Fungi</taxon>
        <taxon>Dikarya</taxon>
        <taxon>Basidiomycota</taxon>
        <taxon>Pucciniomycotina</taxon>
        <taxon>Pucciniomycetes</taxon>
        <taxon>Pucciniales</taxon>
        <taxon>Pucciniaceae</taxon>
        <taxon>Puccinia</taxon>
    </lineage>
</organism>
<dbReference type="Proteomes" id="UP000054564">
    <property type="component" value="Unassembled WGS sequence"/>
</dbReference>
<feature type="compositionally biased region" description="Acidic residues" evidence="1">
    <location>
        <begin position="1"/>
        <end position="12"/>
    </location>
</feature>
<reference evidence="3" key="1">
    <citation type="submission" date="2014-03" db="EMBL/GenBank/DDBJ databases">
        <title>The Genome Sequence of Puccinia striiformis f. sp. tritici PST-78.</title>
        <authorList>
            <consortium name="The Broad Institute Genome Sequencing Platform"/>
            <person name="Cuomo C."/>
            <person name="Hulbert S."/>
            <person name="Chen X."/>
            <person name="Walker B."/>
            <person name="Young S.K."/>
            <person name="Zeng Q."/>
            <person name="Gargeya S."/>
            <person name="Fitzgerald M."/>
            <person name="Haas B."/>
            <person name="Abouelleil A."/>
            <person name="Alvarado L."/>
            <person name="Arachchi H.M."/>
            <person name="Berlin A.M."/>
            <person name="Chapman S.B."/>
            <person name="Goldberg J."/>
            <person name="Griggs A."/>
            <person name="Gujja S."/>
            <person name="Hansen M."/>
            <person name="Howarth C."/>
            <person name="Imamovic A."/>
            <person name="Larimer J."/>
            <person name="McCowan C."/>
            <person name="Montmayeur A."/>
            <person name="Murphy C."/>
            <person name="Neiman D."/>
            <person name="Pearson M."/>
            <person name="Priest M."/>
            <person name="Roberts A."/>
            <person name="Saif S."/>
            <person name="Shea T."/>
            <person name="Sisk P."/>
            <person name="Sykes S."/>
            <person name="Wortman J."/>
            <person name="Nusbaum C."/>
            <person name="Birren B."/>
        </authorList>
    </citation>
    <scope>NUCLEOTIDE SEQUENCE [LARGE SCALE GENOMIC DNA]</scope>
    <source>
        <strain evidence="3">race PST-78</strain>
    </source>
</reference>
<sequence length="169" mass="18694">MDVADTDDEEEAHELIERFNEEECKSESGEEGELADTTGVEDGQLGSQDELDLGDIEGIEEEDVSDVYTSASRCQSLVKVVRDKTRQFSVPAPREDGPDESRDLHSSALRLEAVQSHQDKQLSKPSTKTLALRITDPKDNIIRKFASRTTNSLWADISNKGTKGDKVIA</sequence>
<feature type="compositionally biased region" description="Basic and acidic residues" evidence="1">
    <location>
        <begin position="93"/>
        <end position="105"/>
    </location>
</feature>